<evidence type="ECO:0000259" key="1">
    <source>
        <dbReference type="Pfam" id="PF07727"/>
    </source>
</evidence>
<name>A0A9Q1B3P3_9SAUR</name>
<evidence type="ECO:0000313" key="2">
    <source>
        <dbReference type="EMBL" id="KAJ7332489.1"/>
    </source>
</evidence>
<comment type="caution">
    <text evidence="2">The sequence shown here is derived from an EMBL/GenBank/DDBJ whole genome shotgun (WGS) entry which is preliminary data.</text>
</comment>
<keyword evidence="3" id="KW-1185">Reference proteome</keyword>
<feature type="non-terminal residue" evidence="2">
    <location>
        <position position="1"/>
    </location>
</feature>
<evidence type="ECO:0000313" key="3">
    <source>
        <dbReference type="Proteomes" id="UP001142489"/>
    </source>
</evidence>
<dbReference type="Proteomes" id="UP001142489">
    <property type="component" value="Unassembled WGS sequence"/>
</dbReference>
<accession>A0A9Q1B3P3</accession>
<dbReference type="Pfam" id="PF07727">
    <property type="entry name" value="RVT_2"/>
    <property type="match status" value="1"/>
</dbReference>
<proteinExistence type="predicted"/>
<feature type="domain" description="Reverse transcriptase Ty1/copia-type" evidence="1">
    <location>
        <begin position="3"/>
        <end position="82"/>
    </location>
</feature>
<sequence length="85" mass="9748">AETFRVALAVAAARKCQVHHFDVERAYLNADLKEDIYMRQVPGYKLGNPELVLKLNKELYGLRQSALAWSQCLHQKLARLGFFSK</sequence>
<dbReference type="EMBL" id="JAPFRF010000005">
    <property type="protein sequence ID" value="KAJ7332489.1"/>
    <property type="molecule type" value="Genomic_DNA"/>
</dbReference>
<reference evidence="2" key="1">
    <citation type="journal article" date="2023" name="DNA Res.">
        <title>Chromosome-level genome assembly of Phrynocephalus forsythii using third-generation DNA sequencing and Hi-C analysis.</title>
        <authorList>
            <person name="Qi Y."/>
            <person name="Zhao W."/>
            <person name="Zhao Y."/>
            <person name="Niu C."/>
            <person name="Cao S."/>
            <person name="Zhang Y."/>
        </authorList>
    </citation>
    <scope>NUCLEOTIDE SEQUENCE</scope>
    <source>
        <tissue evidence="2">Muscle</tissue>
    </source>
</reference>
<dbReference type="OrthoDB" id="8900331at2759"/>
<dbReference type="InterPro" id="IPR013103">
    <property type="entry name" value="RVT_2"/>
</dbReference>
<gene>
    <name evidence="2" type="ORF">JRQ81_014669</name>
</gene>
<organism evidence="2 3">
    <name type="scientific">Phrynocephalus forsythii</name>
    <dbReference type="NCBI Taxonomy" id="171643"/>
    <lineage>
        <taxon>Eukaryota</taxon>
        <taxon>Metazoa</taxon>
        <taxon>Chordata</taxon>
        <taxon>Craniata</taxon>
        <taxon>Vertebrata</taxon>
        <taxon>Euteleostomi</taxon>
        <taxon>Lepidosauria</taxon>
        <taxon>Squamata</taxon>
        <taxon>Bifurcata</taxon>
        <taxon>Unidentata</taxon>
        <taxon>Episquamata</taxon>
        <taxon>Toxicofera</taxon>
        <taxon>Iguania</taxon>
        <taxon>Acrodonta</taxon>
        <taxon>Agamidae</taxon>
        <taxon>Agaminae</taxon>
        <taxon>Phrynocephalus</taxon>
    </lineage>
</organism>
<dbReference type="AlphaFoldDB" id="A0A9Q1B3P3"/>
<protein>
    <recommendedName>
        <fullName evidence="1">Reverse transcriptase Ty1/copia-type domain-containing protein</fullName>
    </recommendedName>
</protein>